<keyword evidence="1" id="KW-0175">Coiled coil</keyword>
<dbReference type="PROSITE" id="PS51184">
    <property type="entry name" value="JMJC"/>
    <property type="match status" value="1"/>
</dbReference>
<evidence type="ECO:0000313" key="4">
    <source>
        <dbReference type="EMBL" id="TFY64870.1"/>
    </source>
</evidence>
<feature type="region of interest" description="Disordered" evidence="2">
    <location>
        <begin position="656"/>
        <end position="814"/>
    </location>
</feature>
<dbReference type="EMBL" id="SEKV01000085">
    <property type="protein sequence ID" value="TFY64870.1"/>
    <property type="molecule type" value="Genomic_DNA"/>
</dbReference>
<feature type="compositionally biased region" description="Polar residues" evidence="2">
    <location>
        <begin position="755"/>
        <end position="765"/>
    </location>
</feature>
<evidence type="ECO:0000313" key="5">
    <source>
        <dbReference type="Proteomes" id="UP000298390"/>
    </source>
</evidence>
<feature type="compositionally biased region" description="Basic and acidic residues" evidence="2">
    <location>
        <begin position="255"/>
        <end position="274"/>
    </location>
</feature>
<comment type="caution">
    <text evidence="4">The sequence shown here is derived from an EMBL/GenBank/DDBJ whole genome shotgun (WGS) entry which is preliminary data.</text>
</comment>
<dbReference type="SMART" id="SM00558">
    <property type="entry name" value="JmjC"/>
    <property type="match status" value="1"/>
</dbReference>
<reference evidence="4 5" key="1">
    <citation type="submission" date="2019-01" db="EMBL/GenBank/DDBJ databases">
        <title>Genome sequencing of the rare red list fungi Fomitopsis rosea.</title>
        <authorList>
            <person name="Buettner E."/>
            <person name="Kellner H."/>
        </authorList>
    </citation>
    <scope>NUCLEOTIDE SEQUENCE [LARGE SCALE GENOMIC DNA]</scope>
    <source>
        <strain evidence="4 5">DSM 105464</strain>
    </source>
</reference>
<dbReference type="Pfam" id="PF02373">
    <property type="entry name" value="JmjC"/>
    <property type="match status" value="1"/>
</dbReference>
<dbReference type="AlphaFoldDB" id="A0A4Y9YSY1"/>
<feature type="coiled-coil region" evidence="1">
    <location>
        <begin position="862"/>
        <end position="910"/>
    </location>
</feature>
<sequence length="1013" mass="111935">MTLADFIDHSRTATRSASKDPPLYAKDVDCPQAWREWLFSGVLPKGIQPGGTEDLLGHLPGRVETIMCYYGIGDTFTPCHKDLCGSTGHNLMCHTENGSSFWFMTSSDVAPEAATYFQEELGKELDWENHATTLDELGNAPFTIYIAEQKLGDLIIIPPRSCHQVVNQGGLTMKLSWSRMTAKGLTTALLYELPIYRRVCRPEIYRTKSVLHHSLRHYTEELAGYSRLEARRMTKEATILDSLVSLFDGVVREEYGEPTDDKSDDHEATTRDISGRNAKSQRRLSSSSSLRARGKDDKDESCTFACDFCGADIFQSYFKCDQCCMPPAAGMQHEGDSLVICPSCYVEGRSCRCTNMTPTQRCKTQSLLDDRNKAVHVLQQLGLGEDSRITVLTQKDLKNESGIHASEAFLALPKELGKADNGQWHQVHGRAKLNFGNIKPALTSVEKTGTFAPEAAKLGARLVLAALRFRNCRAVNSMFTVPGFYDHDVSIRESDVAAPVDDPQVNTRQDSAMTVSRSQMPISAALRVRSPGPGAQDSPEMLFAHAESPMPDDVVMSDEQAVQASGANVRPDAPMGMPTGAPSERPRTTNLKIPYVLIPPGPSELAKRKRAPAEVTQLPPKRRRTEVVRPRGKSPNPDYVDDDYGGALVNVMQSAYNQPQQEVPPRRRRAIRRVQSPVSEPDDPIPRGRHGNPLVSRPRPSQIKPSPTTDIQRHREMVASSSKVSKSKPRRQGYPGPSIAASSQPRTSVAVDLAAQSSDADTTNKPVLIRAPRGKPPGRPASCDVPPATSHAPRPKFARNTPREPGQQSETRRLKAEAEKGLVENNLAMVTEDLKAIQTVYKRSREDQLEQRGVASHYKLLHEHSERELRDAKDALRAKDQQSAEQTKQIADQTKQIADQTKQIADQTKQLHDYQEGLQYLANQLETHLRSGVDFQRHVAVPQDLRLGPIVVNNIRQLADQVVNVLITGSNASELRPQSQVPGPLSIGMPTPGPSATQFMIAPPPQPVRRTVL</sequence>
<evidence type="ECO:0000256" key="1">
    <source>
        <dbReference type="SAM" id="Coils"/>
    </source>
</evidence>
<feature type="domain" description="JmjC" evidence="3">
    <location>
        <begin position="32"/>
        <end position="196"/>
    </location>
</feature>
<feature type="region of interest" description="Disordered" evidence="2">
    <location>
        <begin position="601"/>
        <end position="644"/>
    </location>
</feature>
<proteinExistence type="predicted"/>
<name>A0A4Y9YSY1_9APHY</name>
<feature type="region of interest" description="Disordered" evidence="2">
    <location>
        <begin position="255"/>
        <end position="297"/>
    </location>
</feature>
<accession>A0A4Y9YSY1</accession>
<dbReference type="Gene3D" id="2.60.120.650">
    <property type="entry name" value="Cupin"/>
    <property type="match status" value="1"/>
</dbReference>
<evidence type="ECO:0000259" key="3">
    <source>
        <dbReference type="PROSITE" id="PS51184"/>
    </source>
</evidence>
<evidence type="ECO:0000256" key="2">
    <source>
        <dbReference type="SAM" id="MobiDB-lite"/>
    </source>
</evidence>
<dbReference type="Proteomes" id="UP000298390">
    <property type="component" value="Unassembled WGS sequence"/>
</dbReference>
<dbReference type="SUPFAM" id="SSF51197">
    <property type="entry name" value="Clavaminate synthase-like"/>
    <property type="match status" value="1"/>
</dbReference>
<dbReference type="STRING" id="34475.A0A4Y9YSY1"/>
<gene>
    <name evidence="4" type="ORF">EVJ58_g2337</name>
</gene>
<feature type="region of interest" description="Disordered" evidence="2">
    <location>
        <begin position="568"/>
        <end position="589"/>
    </location>
</feature>
<dbReference type="InterPro" id="IPR003347">
    <property type="entry name" value="JmjC_dom"/>
</dbReference>
<organism evidence="4 5">
    <name type="scientific">Rhodofomes roseus</name>
    <dbReference type="NCBI Taxonomy" id="34475"/>
    <lineage>
        <taxon>Eukaryota</taxon>
        <taxon>Fungi</taxon>
        <taxon>Dikarya</taxon>
        <taxon>Basidiomycota</taxon>
        <taxon>Agaricomycotina</taxon>
        <taxon>Agaricomycetes</taxon>
        <taxon>Polyporales</taxon>
        <taxon>Rhodofomes</taxon>
    </lineage>
</organism>
<protein>
    <recommendedName>
        <fullName evidence="3">JmjC domain-containing protein</fullName>
    </recommendedName>
</protein>